<dbReference type="Pfam" id="PF00076">
    <property type="entry name" value="RRM_1"/>
    <property type="match status" value="1"/>
</dbReference>
<evidence type="ECO:0000313" key="6">
    <source>
        <dbReference type="Proteomes" id="UP000077315"/>
    </source>
</evidence>
<feature type="region of interest" description="Disordered" evidence="3">
    <location>
        <begin position="213"/>
        <end position="271"/>
    </location>
</feature>
<dbReference type="SMART" id="SM00360">
    <property type="entry name" value="RRM"/>
    <property type="match status" value="2"/>
</dbReference>
<dbReference type="STRING" id="763407.A0A163ANB2"/>
<feature type="compositionally biased region" description="Acidic residues" evidence="3">
    <location>
        <begin position="216"/>
        <end position="230"/>
    </location>
</feature>
<evidence type="ECO:0000259" key="4">
    <source>
        <dbReference type="PROSITE" id="PS50102"/>
    </source>
</evidence>
<accession>A0A163ANB2</accession>
<feature type="region of interest" description="Disordered" evidence="3">
    <location>
        <begin position="295"/>
        <end position="316"/>
    </location>
</feature>
<dbReference type="GO" id="GO:0030626">
    <property type="term" value="F:U12 snRNA binding"/>
    <property type="evidence" value="ECO:0007669"/>
    <property type="project" value="TreeGrafter"/>
</dbReference>
<feature type="domain" description="RRM" evidence="4">
    <location>
        <begin position="353"/>
        <end position="437"/>
    </location>
</feature>
<protein>
    <recommendedName>
        <fullName evidence="4">RRM domain-containing protein</fullName>
    </recommendedName>
</protein>
<name>A0A163ANB2_PHYB8</name>
<evidence type="ECO:0000313" key="5">
    <source>
        <dbReference type="EMBL" id="OAD74661.1"/>
    </source>
</evidence>
<evidence type="ECO:0000256" key="1">
    <source>
        <dbReference type="ARBA" id="ARBA00022884"/>
    </source>
</evidence>
<keyword evidence="1 2" id="KW-0694">RNA-binding</keyword>
<keyword evidence="6" id="KW-1185">Reference proteome</keyword>
<dbReference type="InterPro" id="IPR035979">
    <property type="entry name" value="RBD_domain_sf"/>
</dbReference>
<dbReference type="VEuPathDB" id="FungiDB:PHYBLDRAFT_61283"/>
<sequence>MEHYTPVDYPSNKDYDRVTHDTITTLIVKNVPLSVTASVDQASNYFSQYPTLDIRLMQGPAMRGVAFLDFADRSTAARVYQQLQGLTNGPDTKPLVVEYATPHPKRASQSRVNQDTGIQSTLPVNNISQKDVETKPEPVAPTLGLNYPPNPHLCYRYPDPTPEILSNIMHAIGSVPRLYVQVLHLMNKMNLPPPFKPVDRDSIPSLLKRKHSEMLASDESELESDGSSDDEASRRLIEKKARQRQIAVKEQKKALRRTETKSVAEPVAEEAKDRDTKRIKIVLHNDLDIQPIQEAKKDQEQQEQQEQEPIEDDNTVSKNNFYSLDYIQSNRLPSQELKELAAFKNHSPGEVSNKLYIKNLAKDVQEDDLERLFGQFVLEADGKYTPGKLGIQLMKTGRLKGQAFVSFPSPLSAQSALESTHGFLLHDKPIAVKFSKSSA</sequence>
<reference evidence="6" key="1">
    <citation type="submission" date="2015-06" db="EMBL/GenBank/DDBJ databases">
        <title>Expansion of signal transduction pathways in fungi by whole-genome duplication.</title>
        <authorList>
            <consortium name="DOE Joint Genome Institute"/>
            <person name="Corrochano L.M."/>
            <person name="Kuo A."/>
            <person name="Marcet-Houben M."/>
            <person name="Polaino S."/>
            <person name="Salamov A."/>
            <person name="Villalobos J.M."/>
            <person name="Alvarez M.I."/>
            <person name="Avalos J."/>
            <person name="Benito E.P."/>
            <person name="Benoit I."/>
            <person name="Burger G."/>
            <person name="Camino L.P."/>
            <person name="Canovas D."/>
            <person name="Cerda-Olmedo E."/>
            <person name="Cheng J.-F."/>
            <person name="Dominguez A."/>
            <person name="Elias M."/>
            <person name="Eslava A.P."/>
            <person name="Glaser F."/>
            <person name="Grimwood J."/>
            <person name="Gutierrez G."/>
            <person name="Heitman J."/>
            <person name="Henrissat B."/>
            <person name="Iturriaga E.A."/>
            <person name="Lang B.F."/>
            <person name="Lavin J.L."/>
            <person name="Lee S."/>
            <person name="Li W."/>
            <person name="Lindquist E."/>
            <person name="Lopez-Garcia S."/>
            <person name="Luque E.M."/>
            <person name="Marcos A.T."/>
            <person name="Martin J."/>
            <person name="McCluskey K."/>
            <person name="Medina H.R."/>
            <person name="Miralles-Duran A."/>
            <person name="Miyazaki A."/>
            <person name="Munoz-Torres E."/>
            <person name="Oguiza J.A."/>
            <person name="Ohm R."/>
            <person name="Olmedo M."/>
            <person name="Orejas M."/>
            <person name="Ortiz-Castellanos L."/>
            <person name="Pisabarro A.G."/>
            <person name="Rodriguez-Romero J."/>
            <person name="Ruiz-Herrera J."/>
            <person name="Ruiz-Vazquez R."/>
            <person name="Sanz C."/>
            <person name="Schackwitz W."/>
            <person name="Schmutz J."/>
            <person name="Shahriari M."/>
            <person name="Shelest E."/>
            <person name="Silva-Franco F."/>
            <person name="Soanes D."/>
            <person name="Syed K."/>
            <person name="Tagua V.G."/>
            <person name="Talbot N.J."/>
            <person name="Thon M."/>
            <person name="De vries R.P."/>
            <person name="Wiebenga A."/>
            <person name="Yadav J.S."/>
            <person name="Braun E.L."/>
            <person name="Baker S."/>
            <person name="Garre V."/>
            <person name="Horwitz B."/>
            <person name="Torres-Martinez S."/>
            <person name="Idnurm A."/>
            <person name="Herrera-Estrella A."/>
            <person name="Gabaldon T."/>
            <person name="Grigoriev I.V."/>
        </authorList>
    </citation>
    <scope>NUCLEOTIDE SEQUENCE [LARGE SCALE GENOMIC DNA]</scope>
    <source>
        <strain evidence="6">NRRL 1555(-)</strain>
    </source>
</reference>
<dbReference type="GeneID" id="29001690"/>
<dbReference type="InParanoid" id="A0A163ANB2"/>
<dbReference type="GO" id="GO:0005689">
    <property type="term" value="C:U12-type spliceosomal complex"/>
    <property type="evidence" value="ECO:0007669"/>
    <property type="project" value="TreeGrafter"/>
</dbReference>
<dbReference type="EMBL" id="KV440978">
    <property type="protein sequence ID" value="OAD74661.1"/>
    <property type="molecule type" value="Genomic_DNA"/>
</dbReference>
<dbReference type="InterPro" id="IPR000504">
    <property type="entry name" value="RRM_dom"/>
</dbReference>
<dbReference type="PANTHER" id="PTHR16105">
    <property type="entry name" value="RNA-BINDING REGION-CONTAINING PROTEIN 3"/>
    <property type="match status" value="1"/>
</dbReference>
<dbReference type="Proteomes" id="UP000077315">
    <property type="component" value="Unassembled WGS sequence"/>
</dbReference>
<feature type="compositionally biased region" description="Acidic residues" evidence="3">
    <location>
        <begin position="301"/>
        <end position="314"/>
    </location>
</feature>
<dbReference type="InterPro" id="IPR012677">
    <property type="entry name" value="Nucleotide-bd_a/b_plait_sf"/>
</dbReference>
<organism evidence="5 6">
    <name type="scientific">Phycomyces blakesleeanus (strain ATCC 8743b / DSM 1359 / FGSC 10004 / NBRC 33097 / NRRL 1555)</name>
    <dbReference type="NCBI Taxonomy" id="763407"/>
    <lineage>
        <taxon>Eukaryota</taxon>
        <taxon>Fungi</taxon>
        <taxon>Fungi incertae sedis</taxon>
        <taxon>Mucoromycota</taxon>
        <taxon>Mucoromycotina</taxon>
        <taxon>Mucoromycetes</taxon>
        <taxon>Mucorales</taxon>
        <taxon>Phycomycetaceae</taxon>
        <taxon>Phycomyces</taxon>
    </lineage>
</organism>
<dbReference type="PANTHER" id="PTHR16105:SF0">
    <property type="entry name" value="RNA-BINDING REGION-CONTAINING PROTEIN 3"/>
    <property type="match status" value="1"/>
</dbReference>
<feature type="compositionally biased region" description="Basic and acidic residues" evidence="3">
    <location>
        <begin position="231"/>
        <end position="240"/>
    </location>
</feature>
<dbReference type="RefSeq" id="XP_018292701.1">
    <property type="nucleotide sequence ID" value="XM_018440784.1"/>
</dbReference>
<evidence type="ECO:0000256" key="2">
    <source>
        <dbReference type="PROSITE-ProRule" id="PRU00176"/>
    </source>
</evidence>
<evidence type="ECO:0000256" key="3">
    <source>
        <dbReference type="SAM" id="MobiDB-lite"/>
    </source>
</evidence>
<proteinExistence type="predicted"/>
<dbReference type="SUPFAM" id="SSF54928">
    <property type="entry name" value="RNA-binding domain, RBD"/>
    <property type="match status" value="2"/>
</dbReference>
<dbReference type="GO" id="GO:0097157">
    <property type="term" value="F:pre-mRNA intronic binding"/>
    <property type="evidence" value="ECO:0007669"/>
    <property type="project" value="TreeGrafter"/>
</dbReference>
<feature type="compositionally biased region" description="Basic and acidic residues" evidence="3">
    <location>
        <begin position="247"/>
        <end position="262"/>
    </location>
</feature>
<dbReference type="OrthoDB" id="277802at2759"/>
<dbReference type="InterPro" id="IPR045164">
    <property type="entry name" value="RBM41/RNPC3"/>
</dbReference>
<gene>
    <name evidence="5" type="ORF">PHYBLDRAFT_61283</name>
</gene>
<dbReference type="GO" id="GO:0000398">
    <property type="term" value="P:mRNA splicing, via spliceosome"/>
    <property type="evidence" value="ECO:0007669"/>
    <property type="project" value="TreeGrafter"/>
</dbReference>
<feature type="domain" description="RRM" evidence="4">
    <location>
        <begin position="24"/>
        <end position="102"/>
    </location>
</feature>
<dbReference type="CDD" id="cd12239">
    <property type="entry name" value="RRM2_RBM40_like"/>
    <property type="match status" value="1"/>
</dbReference>
<dbReference type="PROSITE" id="PS50102">
    <property type="entry name" value="RRM"/>
    <property type="match status" value="2"/>
</dbReference>
<dbReference type="AlphaFoldDB" id="A0A163ANB2"/>
<dbReference type="Gene3D" id="3.30.70.330">
    <property type="match status" value="2"/>
</dbReference>